<evidence type="ECO:0000313" key="1">
    <source>
        <dbReference type="EMBL" id="EFM92533.1"/>
    </source>
</evidence>
<reference evidence="1 2" key="1">
    <citation type="journal article" date="2010" name="J. Bacteriol.">
        <title>Comparative genomic characterization of Actinobacillus pleuropneumoniae.</title>
        <authorList>
            <person name="Xu Z."/>
            <person name="Chen X."/>
            <person name="Li L."/>
            <person name="Li T."/>
            <person name="Wang S."/>
            <person name="Chen H."/>
            <person name="Zhou R."/>
        </authorList>
    </citation>
    <scope>NUCLEOTIDE SEQUENCE [LARGE SCALE GENOMIC DNA]</scope>
    <source>
        <strain evidence="1 2">Femo</strain>
    </source>
</reference>
<organism evidence="1 2">
    <name type="scientific">Actinobacillus pleuropneumoniae serovar 6 str. Femo</name>
    <dbReference type="NCBI Taxonomy" id="754256"/>
    <lineage>
        <taxon>Bacteria</taxon>
        <taxon>Pseudomonadati</taxon>
        <taxon>Pseudomonadota</taxon>
        <taxon>Gammaproteobacteria</taxon>
        <taxon>Pasteurellales</taxon>
        <taxon>Pasteurellaceae</taxon>
        <taxon>Actinobacillus</taxon>
    </lineage>
</organism>
<name>A0A828PN12_ACTPL</name>
<evidence type="ECO:0000313" key="2">
    <source>
        <dbReference type="Proteomes" id="UP000005341"/>
    </source>
</evidence>
<protein>
    <submittedName>
        <fullName evidence="1">Uncharacterized protein</fullName>
    </submittedName>
</protein>
<proteinExistence type="predicted"/>
<comment type="caution">
    <text evidence="1">The sequence shown here is derived from an EMBL/GenBank/DDBJ whole genome shotgun (WGS) entry which is preliminary data.</text>
</comment>
<dbReference type="AlphaFoldDB" id="A0A828PN12"/>
<sequence>MAINKEINLESCLSLAWQEIKDRKGRMIDGVFVKEEDL</sequence>
<dbReference type="EMBL" id="ADOG01000008">
    <property type="protein sequence ID" value="EFM92533.1"/>
    <property type="molecule type" value="Genomic_DNA"/>
</dbReference>
<gene>
    <name evidence="1" type="ORF">appser6_5700</name>
</gene>
<accession>A0A828PN12</accession>
<dbReference type="Proteomes" id="UP000005341">
    <property type="component" value="Unassembled WGS sequence"/>
</dbReference>